<feature type="transmembrane region" description="Helical" evidence="1">
    <location>
        <begin position="59"/>
        <end position="80"/>
    </location>
</feature>
<feature type="transmembrane region" description="Helical" evidence="1">
    <location>
        <begin position="129"/>
        <end position="151"/>
    </location>
</feature>
<accession>A0A8H5F596</accession>
<comment type="caution">
    <text evidence="2">The sequence shown here is derived from an EMBL/GenBank/DDBJ whole genome shotgun (WGS) entry which is preliminary data.</text>
</comment>
<gene>
    <name evidence="2" type="ORF">D9619_011082</name>
</gene>
<reference evidence="2 3" key="1">
    <citation type="journal article" date="2020" name="ISME J.">
        <title>Uncovering the hidden diversity of litter-decomposition mechanisms in mushroom-forming fungi.</title>
        <authorList>
            <person name="Floudas D."/>
            <person name="Bentzer J."/>
            <person name="Ahren D."/>
            <person name="Johansson T."/>
            <person name="Persson P."/>
            <person name="Tunlid A."/>
        </authorList>
    </citation>
    <scope>NUCLEOTIDE SEQUENCE [LARGE SCALE GENOMIC DNA]</scope>
    <source>
        <strain evidence="2 3">CBS 101986</strain>
    </source>
</reference>
<name>A0A8H5F596_9AGAR</name>
<dbReference type="EMBL" id="JAACJJ010000016">
    <property type="protein sequence ID" value="KAF5324325.1"/>
    <property type="molecule type" value="Genomic_DNA"/>
</dbReference>
<keyword evidence="1" id="KW-0472">Membrane</keyword>
<evidence type="ECO:0000313" key="2">
    <source>
        <dbReference type="EMBL" id="KAF5324325.1"/>
    </source>
</evidence>
<organism evidence="2 3">
    <name type="scientific">Psilocybe cf. subviscida</name>
    <dbReference type="NCBI Taxonomy" id="2480587"/>
    <lineage>
        <taxon>Eukaryota</taxon>
        <taxon>Fungi</taxon>
        <taxon>Dikarya</taxon>
        <taxon>Basidiomycota</taxon>
        <taxon>Agaricomycotina</taxon>
        <taxon>Agaricomycetes</taxon>
        <taxon>Agaricomycetidae</taxon>
        <taxon>Agaricales</taxon>
        <taxon>Agaricineae</taxon>
        <taxon>Strophariaceae</taxon>
        <taxon>Psilocybe</taxon>
    </lineage>
</organism>
<protein>
    <submittedName>
        <fullName evidence="2">Uncharacterized protein</fullName>
    </submittedName>
</protein>
<feature type="transmembrane region" description="Helical" evidence="1">
    <location>
        <begin position="176"/>
        <end position="199"/>
    </location>
</feature>
<feature type="transmembrane region" description="Helical" evidence="1">
    <location>
        <begin position="100"/>
        <end position="122"/>
    </location>
</feature>
<dbReference type="OrthoDB" id="3357408at2759"/>
<evidence type="ECO:0000313" key="3">
    <source>
        <dbReference type="Proteomes" id="UP000567179"/>
    </source>
</evidence>
<evidence type="ECO:0000256" key="1">
    <source>
        <dbReference type="SAM" id="Phobius"/>
    </source>
</evidence>
<keyword evidence="1" id="KW-0812">Transmembrane</keyword>
<keyword evidence="1" id="KW-1133">Transmembrane helix</keyword>
<dbReference type="Proteomes" id="UP000567179">
    <property type="component" value="Unassembled WGS sequence"/>
</dbReference>
<feature type="transmembrane region" description="Helical" evidence="1">
    <location>
        <begin position="249"/>
        <end position="267"/>
    </location>
</feature>
<sequence>MFQDISPEMAGLVGNWCNTLLYGITVITYLLCMHLLILRRDERRQTATWILSGTSTIQFILATINVAAALQALIDGFIHTENLPRGAYNYWINPAIKPQVISNVAYITNSVVGDLVLIWRLYMVWGKNVYVCVLPVMLTCCTAEGTVTGYVTESKIAAISSNLQPSTLFEILDWEILFRCLSIAPQLISTSLIAGMIVWHARRNPVAKSRYVPLIVIIGVSGAIYTISAIVLLAFIVLKTEAGEILAQMITQITTIVPTLVIIRVELTRGTGITSRLTSGSQNVTTHPINFGSGHREQDLSVQVTVSSLTASDSQKELQYGV</sequence>
<feature type="transmembrane region" description="Helical" evidence="1">
    <location>
        <begin position="211"/>
        <end position="237"/>
    </location>
</feature>
<keyword evidence="3" id="KW-1185">Reference proteome</keyword>
<dbReference type="AlphaFoldDB" id="A0A8H5F596"/>
<feature type="transmembrane region" description="Helical" evidence="1">
    <location>
        <begin position="20"/>
        <end position="38"/>
    </location>
</feature>
<proteinExistence type="predicted"/>